<name>A0A553PPQ4_TIGCA</name>
<keyword evidence="1" id="KW-0732">Signal</keyword>
<dbReference type="Proteomes" id="UP000318571">
    <property type="component" value="Chromosome 6"/>
</dbReference>
<feature type="signal peptide" evidence="1">
    <location>
        <begin position="1"/>
        <end position="19"/>
    </location>
</feature>
<reference evidence="2 3" key="1">
    <citation type="journal article" date="2018" name="Nat. Ecol. Evol.">
        <title>Genomic signatures of mitonuclear coevolution across populations of Tigriopus californicus.</title>
        <authorList>
            <person name="Barreto F.S."/>
            <person name="Watson E.T."/>
            <person name="Lima T.G."/>
            <person name="Willett C.S."/>
            <person name="Edmands S."/>
            <person name="Li W."/>
            <person name="Burton R.S."/>
        </authorList>
    </citation>
    <scope>NUCLEOTIDE SEQUENCE [LARGE SCALE GENOMIC DNA]</scope>
    <source>
        <strain evidence="2 3">San Diego</strain>
    </source>
</reference>
<comment type="caution">
    <text evidence="2">The sequence shown here is derived from an EMBL/GenBank/DDBJ whole genome shotgun (WGS) entry which is preliminary data.</text>
</comment>
<feature type="chain" id="PRO_5021859717" evidence="1">
    <location>
        <begin position="20"/>
        <end position="248"/>
    </location>
</feature>
<dbReference type="EMBL" id="VCGU01000002">
    <property type="protein sequence ID" value="TRY79667.1"/>
    <property type="molecule type" value="Genomic_DNA"/>
</dbReference>
<evidence type="ECO:0000256" key="1">
    <source>
        <dbReference type="SAM" id="SignalP"/>
    </source>
</evidence>
<evidence type="ECO:0000313" key="2">
    <source>
        <dbReference type="EMBL" id="TRY79667.1"/>
    </source>
</evidence>
<feature type="non-terminal residue" evidence="2">
    <location>
        <position position="248"/>
    </location>
</feature>
<gene>
    <name evidence="2" type="ORF">TCAL_07305</name>
</gene>
<accession>A0A553PPQ4</accession>
<protein>
    <submittedName>
        <fullName evidence="2">Uncharacterized protein</fullName>
    </submittedName>
</protein>
<evidence type="ECO:0000313" key="3">
    <source>
        <dbReference type="Proteomes" id="UP000318571"/>
    </source>
</evidence>
<organism evidence="2 3">
    <name type="scientific">Tigriopus californicus</name>
    <name type="common">Marine copepod</name>
    <dbReference type="NCBI Taxonomy" id="6832"/>
    <lineage>
        <taxon>Eukaryota</taxon>
        <taxon>Metazoa</taxon>
        <taxon>Ecdysozoa</taxon>
        <taxon>Arthropoda</taxon>
        <taxon>Crustacea</taxon>
        <taxon>Multicrustacea</taxon>
        <taxon>Hexanauplia</taxon>
        <taxon>Copepoda</taxon>
        <taxon>Harpacticoida</taxon>
        <taxon>Harpacticidae</taxon>
        <taxon>Tigriopus</taxon>
    </lineage>
</organism>
<sequence length="248" mass="28491">MWINIRLFLFFLIGQDVHMIEQKKFHLKSIYVEQNSLDLALVKTFLNVRSALACALMTRGLKKFATNYNDNQECIVYDETLLEETEHNSGSLVYLLYIPEPDYQYITVDFEHSCPNWNFVESGMVLEYTLELNQCALIEGLRGADAFPINTNIVHNCAHQFWHSNDTKIRAKISPDFFELHTQDNCDNGNMTFQGFHNIQTDNDPENKSGSADDLTFCSRVSSSKVLEAFDNPRIEFFKYGGNLNGKG</sequence>
<dbReference type="AlphaFoldDB" id="A0A553PPQ4"/>
<keyword evidence="3" id="KW-1185">Reference proteome</keyword>
<proteinExistence type="predicted"/>